<evidence type="ECO:0000256" key="1">
    <source>
        <dbReference type="SAM" id="Phobius"/>
    </source>
</evidence>
<protein>
    <submittedName>
        <fullName evidence="2">Uncharacterized protein</fullName>
    </submittedName>
</protein>
<sequence>MIDHRELTPVKLLYTVKNRKEFILAGFMFFSILQRFYRWIAIDQVVLWFILIAFALLWLRLEKWGRRMLTAAVIFLVVIVVIPLGSFGVAYLENYFPSLVEIPKDTKGIILLGGSFDLDTSAARGGYMLQSTRRAHYSIYGVGAEISSLAFSLYGWGRAFSPISTF</sequence>
<name>A0A0K8ME17_9PROT</name>
<keyword evidence="1" id="KW-1133">Transmembrane helix</keyword>
<feature type="transmembrane region" description="Helical" evidence="1">
    <location>
        <begin position="137"/>
        <end position="156"/>
    </location>
</feature>
<keyword evidence="1" id="KW-0812">Transmembrane</keyword>
<accession>A0A0K8ME17</accession>
<evidence type="ECO:0000313" key="3">
    <source>
        <dbReference type="Proteomes" id="UP000036771"/>
    </source>
</evidence>
<feature type="transmembrane region" description="Helical" evidence="1">
    <location>
        <begin position="45"/>
        <end position="61"/>
    </location>
</feature>
<dbReference type="EMBL" id="BBVC01000091">
    <property type="protein sequence ID" value="GAO98785.1"/>
    <property type="molecule type" value="Genomic_DNA"/>
</dbReference>
<dbReference type="Proteomes" id="UP000036771">
    <property type="component" value="Unassembled WGS sequence"/>
</dbReference>
<organism evidence="2 3">
    <name type="scientific">Caedimonas varicaedens</name>
    <dbReference type="NCBI Taxonomy" id="1629334"/>
    <lineage>
        <taxon>Bacteria</taxon>
        <taxon>Pseudomonadati</taxon>
        <taxon>Pseudomonadota</taxon>
        <taxon>Alphaproteobacteria</taxon>
        <taxon>Holosporales</taxon>
        <taxon>Caedimonadaceae</taxon>
        <taxon>Caedimonas</taxon>
    </lineage>
</organism>
<feature type="transmembrane region" description="Helical" evidence="1">
    <location>
        <begin position="68"/>
        <end position="92"/>
    </location>
</feature>
<proteinExistence type="predicted"/>
<keyword evidence="1" id="KW-0472">Membrane</keyword>
<gene>
    <name evidence="2" type="ORF">Cva_01454</name>
</gene>
<keyword evidence="3" id="KW-1185">Reference proteome</keyword>
<reference evidence="2 3" key="1">
    <citation type="submission" date="2015-03" db="EMBL/GenBank/DDBJ databases">
        <title>Caedibacter varicaedens, whole genome shotgun sequence.</title>
        <authorList>
            <person name="Suzuki H."/>
            <person name="Dapper A.L."/>
            <person name="Gibson A.K."/>
            <person name="Jackson C."/>
            <person name="Lee H."/>
            <person name="Pejaver V.R."/>
            <person name="Doak T."/>
            <person name="Lynch M."/>
        </authorList>
    </citation>
    <scope>NUCLEOTIDE SEQUENCE [LARGE SCALE GENOMIC DNA]</scope>
</reference>
<evidence type="ECO:0000313" key="2">
    <source>
        <dbReference type="EMBL" id="GAO98785.1"/>
    </source>
</evidence>
<dbReference type="AlphaFoldDB" id="A0A0K8ME17"/>
<comment type="caution">
    <text evidence="2">The sequence shown here is derived from an EMBL/GenBank/DDBJ whole genome shotgun (WGS) entry which is preliminary data.</text>
</comment>